<evidence type="ECO:0000256" key="2">
    <source>
        <dbReference type="ARBA" id="ARBA00022840"/>
    </source>
</evidence>
<organism evidence="4 5">
    <name type="scientific">Ilumatobacter fluminis</name>
    <dbReference type="NCBI Taxonomy" id="467091"/>
    <lineage>
        <taxon>Bacteria</taxon>
        <taxon>Bacillati</taxon>
        <taxon>Actinomycetota</taxon>
        <taxon>Acidimicrobiia</taxon>
        <taxon>Acidimicrobiales</taxon>
        <taxon>Ilumatobacteraceae</taxon>
        <taxon>Ilumatobacter</taxon>
    </lineage>
</organism>
<name>A0A4R7I5M0_9ACTN</name>
<dbReference type="InterPro" id="IPR027417">
    <property type="entry name" value="P-loop_NTPase"/>
</dbReference>
<dbReference type="Proteomes" id="UP000294558">
    <property type="component" value="Unassembled WGS sequence"/>
</dbReference>
<feature type="domain" description="Guanylate cyclase" evidence="3">
    <location>
        <begin position="94"/>
        <end position="220"/>
    </location>
</feature>
<dbReference type="Gene3D" id="1.25.40.10">
    <property type="entry name" value="Tetratricopeptide repeat domain"/>
    <property type="match status" value="1"/>
</dbReference>
<dbReference type="InterPro" id="IPR001054">
    <property type="entry name" value="A/G_cyclase"/>
</dbReference>
<keyword evidence="5" id="KW-1185">Reference proteome</keyword>
<dbReference type="InterPro" id="IPR041664">
    <property type="entry name" value="AAA_16"/>
</dbReference>
<keyword evidence="1" id="KW-0547">Nucleotide-binding</keyword>
<gene>
    <name evidence="4" type="ORF">BDK89_3607</name>
</gene>
<dbReference type="InterPro" id="IPR011990">
    <property type="entry name" value="TPR-like_helical_dom_sf"/>
</dbReference>
<dbReference type="PANTHER" id="PTHR16305">
    <property type="entry name" value="TESTICULAR SOLUBLE ADENYLYL CYCLASE"/>
    <property type="match status" value="1"/>
</dbReference>
<evidence type="ECO:0000259" key="3">
    <source>
        <dbReference type="PROSITE" id="PS50125"/>
    </source>
</evidence>
<dbReference type="PROSITE" id="PS50125">
    <property type="entry name" value="GUANYLATE_CYCLASE_2"/>
    <property type="match status" value="1"/>
</dbReference>
<evidence type="ECO:0000256" key="1">
    <source>
        <dbReference type="ARBA" id="ARBA00022741"/>
    </source>
</evidence>
<keyword evidence="2" id="KW-0067">ATP-binding</keyword>
<reference evidence="4 5" key="1">
    <citation type="submission" date="2019-03" db="EMBL/GenBank/DDBJ databases">
        <title>Sequencing the genomes of 1000 actinobacteria strains.</title>
        <authorList>
            <person name="Klenk H.-P."/>
        </authorList>
    </citation>
    <scope>NUCLEOTIDE SEQUENCE [LARGE SCALE GENOMIC DNA]</scope>
    <source>
        <strain evidence="4 5">DSM 18936</strain>
    </source>
</reference>
<dbReference type="GO" id="GO:0004016">
    <property type="term" value="F:adenylate cyclase activity"/>
    <property type="evidence" value="ECO:0007669"/>
    <property type="project" value="TreeGrafter"/>
</dbReference>
<dbReference type="RefSeq" id="WP_133870241.1">
    <property type="nucleotide sequence ID" value="NZ_SOAU01000001.1"/>
</dbReference>
<dbReference type="Pfam" id="PF13424">
    <property type="entry name" value="TPR_12"/>
    <property type="match status" value="1"/>
</dbReference>
<proteinExistence type="predicted"/>
<evidence type="ECO:0000313" key="4">
    <source>
        <dbReference type="EMBL" id="TDT17993.1"/>
    </source>
</evidence>
<dbReference type="GO" id="GO:0009190">
    <property type="term" value="P:cyclic nucleotide biosynthetic process"/>
    <property type="evidence" value="ECO:0007669"/>
    <property type="project" value="InterPro"/>
</dbReference>
<dbReference type="OrthoDB" id="5476461at2"/>
<comment type="caution">
    <text evidence="4">The sequence shown here is derived from an EMBL/GenBank/DDBJ whole genome shotgun (WGS) entry which is preliminary data.</text>
</comment>
<accession>A0A4R7I5M0</accession>
<dbReference type="GO" id="GO:0005524">
    <property type="term" value="F:ATP binding"/>
    <property type="evidence" value="ECO:0007669"/>
    <property type="project" value="UniProtKB-KW"/>
</dbReference>
<dbReference type="Pfam" id="PF00211">
    <property type="entry name" value="Guanylate_cyc"/>
    <property type="match status" value="1"/>
</dbReference>
<dbReference type="SUPFAM" id="SSF55073">
    <property type="entry name" value="Nucleotide cyclase"/>
    <property type="match status" value="1"/>
</dbReference>
<evidence type="ECO:0000313" key="5">
    <source>
        <dbReference type="Proteomes" id="UP000294558"/>
    </source>
</evidence>
<dbReference type="EMBL" id="SOAU01000001">
    <property type="protein sequence ID" value="TDT17993.1"/>
    <property type="molecule type" value="Genomic_DNA"/>
</dbReference>
<dbReference type="SUPFAM" id="SSF52540">
    <property type="entry name" value="P-loop containing nucleoside triphosphate hydrolases"/>
    <property type="match status" value="1"/>
</dbReference>
<dbReference type="SUPFAM" id="SSF48452">
    <property type="entry name" value="TPR-like"/>
    <property type="match status" value="1"/>
</dbReference>
<dbReference type="GO" id="GO:0005737">
    <property type="term" value="C:cytoplasm"/>
    <property type="evidence" value="ECO:0007669"/>
    <property type="project" value="TreeGrafter"/>
</dbReference>
<dbReference type="CDD" id="cd07302">
    <property type="entry name" value="CHD"/>
    <property type="match status" value="1"/>
</dbReference>
<dbReference type="GO" id="GO:0035556">
    <property type="term" value="P:intracellular signal transduction"/>
    <property type="evidence" value="ECO:0007669"/>
    <property type="project" value="InterPro"/>
</dbReference>
<dbReference type="AlphaFoldDB" id="A0A4R7I5M0"/>
<protein>
    <submittedName>
        <fullName evidence="4">Putative ATPase</fullName>
    </submittedName>
</protein>
<dbReference type="InterPro" id="IPR029787">
    <property type="entry name" value="Nucleotide_cyclase"/>
</dbReference>
<dbReference type="SMART" id="SM00044">
    <property type="entry name" value="CYCc"/>
    <property type="match status" value="1"/>
</dbReference>
<dbReference type="PANTHER" id="PTHR16305:SF28">
    <property type="entry name" value="GUANYLATE CYCLASE DOMAIN-CONTAINING PROTEIN"/>
    <property type="match status" value="1"/>
</dbReference>
<sequence>MGLALQDDLVGETIIRPVRDAMIRHVSDAVIWQVSDAIIWQVSDAVTPVRSGFLALCEQCACALPEGARFCPTCGAPQGAHVEVAGLEERRVVTVLFADVVGFTTMAEHRDPEQVKRLVDAAFELLVRDVESYGGVVDKLLGDGIVALFGAPIAHEDDADRAVRAGLTMQHTLHTFRDEHPADDLRMRIGINTGEVLVGTLAGTDYTAMGDVVNIAARLQSAAPADGVLVGADTKALCSPALRFESVDPVQLRGRAGVTEAWQVLAVERSRPRRRWASDVPFVGRTAERAILDAMLRTVRSGRGAIVAVSGEAGIGKSRLISEAVNTLLAERPETLLLEGACAPYGETNLWWPVAASVLEQLGLDRLGEGPDLRERIVARLTPFDELAPGTPQFGRFVEFVLHLLGQPSALDALGPIALRDAIVAGMVGGIRRRAERGPVVIWVDDVQWAAPALLDLLESLARQLAGLPVLIATTFRPDAETTDGWPPPADPAMSLHLSLEPLPDADAAELVREVAGRELPASMVTAISARSGGNPLFLIELTRLTADDASATDEMPGSLRALIAAQLDQLSPAQREIIDNAAIIGNEGRAGALRRFAEHLGQTYDPAAFRSLAELGLLVRDHRGWRFRSDVVREVAYQTLTKQVRAQRHAGVANYLAEYEPTSVDRRAHHMASAAEIQSELGPIDGVPTDASSLAVEWLDQAARQWQRQGAARRGLEVVERAIRLAPRWGSPSRSLSLLQVELLVDLRMHREARAALAELIPQAELAADHVVAAESTRLLGQIEQMEGELPAARRELTKAVEAFRHLGDDQRLADALRARGFAEMFGGSLAEAERFLREAETIFQRVDDPRGRAWVQQNLAWVSFLSGDHEVSERRLRAAIEAFDAIGDRGGRSWSLGVLAYVYHFARRNDDALELAAQALDDAKQWSDAWGASMMRNLQASVLLWRGQIVEANELAERALAGFRKIDDRFGQIQALGVLNRTAVALGRFADADRTVEEVMVLSGKFGELAYPGIAAAGTAMHLGHGHEALLRAGEAVGRLDTTGANVDEGRVIGAFGQILTGDAEAALATLLEVSVEQSPFALAARATASAMLGDHDQARSDADRVDSMGEVSYWDRTIAAAAGYASSATSAEREVRRVRLIDAVSGIDDVMLTAYVERVLGRQAVRSVPGGVGDGPARSVDLAGWGEVARRLGAPAEIA</sequence>
<dbReference type="Pfam" id="PF13191">
    <property type="entry name" value="AAA_16"/>
    <property type="match status" value="1"/>
</dbReference>
<dbReference type="Gene3D" id="3.30.70.1230">
    <property type="entry name" value="Nucleotide cyclase"/>
    <property type="match status" value="1"/>
</dbReference>